<comment type="catalytic activity">
    <reaction evidence="25">
        <text>[GlcNAc-(1-&gt;4)-Mur2Ac(oyl-L-Ala-gamma-D-Glu-L-Lys-D-Ala-D-Ala)](n)-di-trans,octa-cis-undecaprenyl diphosphate + beta-D-GlcNAc-(1-&gt;4)-Mur2Ac(oyl-L-Ala-gamma-D-Glu-L-Lys-D-Ala-D-Ala)-di-trans,octa-cis-undecaprenyl diphosphate = [GlcNAc-(1-&gt;4)-Mur2Ac(oyl-L-Ala-gamma-D-Glu-L-Lys-D-Ala-D-Ala)](n+1)-di-trans,octa-cis-undecaprenyl diphosphate + di-trans,octa-cis-undecaprenyl diphosphate + H(+)</text>
        <dbReference type="Rhea" id="RHEA:23708"/>
        <dbReference type="Rhea" id="RHEA-COMP:9602"/>
        <dbReference type="Rhea" id="RHEA-COMP:9603"/>
        <dbReference type="ChEBI" id="CHEBI:15378"/>
        <dbReference type="ChEBI" id="CHEBI:58405"/>
        <dbReference type="ChEBI" id="CHEBI:60033"/>
        <dbReference type="ChEBI" id="CHEBI:78435"/>
        <dbReference type="EC" id="2.4.99.28"/>
    </reaction>
</comment>
<name>A0A401G1B2_9BACT</name>
<dbReference type="Pfam" id="PF00905">
    <property type="entry name" value="Transpeptidase"/>
    <property type="match status" value="1"/>
</dbReference>
<dbReference type="Pfam" id="PF00912">
    <property type="entry name" value="Transgly"/>
    <property type="match status" value="1"/>
</dbReference>
<dbReference type="SUPFAM" id="SSF53955">
    <property type="entry name" value="Lysozyme-like"/>
    <property type="match status" value="1"/>
</dbReference>
<organism evidence="28 29">
    <name type="scientific">Desulfonema ishimotonii</name>
    <dbReference type="NCBI Taxonomy" id="45657"/>
    <lineage>
        <taxon>Bacteria</taxon>
        <taxon>Pseudomonadati</taxon>
        <taxon>Thermodesulfobacteriota</taxon>
        <taxon>Desulfobacteria</taxon>
        <taxon>Desulfobacterales</taxon>
        <taxon>Desulfococcaceae</taxon>
        <taxon>Desulfonema</taxon>
    </lineage>
</organism>
<dbReference type="Gene3D" id="3.40.710.10">
    <property type="entry name" value="DD-peptidase/beta-lactamase superfamily"/>
    <property type="match status" value="2"/>
</dbReference>
<evidence type="ECO:0000256" key="23">
    <source>
        <dbReference type="ARBA" id="ARBA00034000"/>
    </source>
</evidence>
<evidence type="ECO:0000256" key="6">
    <source>
        <dbReference type="ARBA" id="ARBA00018638"/>
    </source>
</evidence>
<keyword evidence="16" id="KW-0735">Signal-anchor</keyword>
<dbReference type="PANTHER" id="PTHR32282">
    <property type="entry name" value="BINDING PROTEIN TRANSPEPTIDASE, PUTATIVE-RELATED"/>
    <property type="match status" value="1"/>
</dbReference>
<dbReference type="FunFam" id="1.10.3810.10:FF:000003">
    <property type="entry name" value="Penicillin-binding protein 1a"/>
    <property type="match status" value="1"/>
</dbReference>
<keyword evidence="7" id="KW-1003">Cell membrane</keyword>
<evidence type="ECO:0000256" key="20">
    <source>
        <dbReference type="ARBA" id="ARBA00023251"/>
    </source>
</evidence>
<gene>
    <name evidence="28" type="ORF">DENIS_3990</name>
</gene>
<evidence type="ECO:0000256" key="14">
    <source>
        <dbReference type="ARBA" id="ARBA00022801"/>
    </source>
</evidence>
<dbReference type="AlphaFoldDB" id="A0A401G1B2"/>
<keyword evidence="18" id="KW-1133">Transmembrane helix</keyword>
<comment type="subcellular location">
    <subcellularLocation>
        <location evidence="1">Cell inner membrane</location>
        <topology evidence="1">Single-pass type II membrane protein</topology>
    </subcellularLocation>
</comment>
<evidence type="ECO:0000256" key="16">
    <source>
        <dbReference type="ARBA" id="ARBA00022968"/>
    </source>
</evidence>
<comment type="similarity">
    <text evidence="3">In the C-terminal section; belongs to the transpeptidase family.</text>
</comment>
<sequence length="767" mass="85470">MLRGVVVLTLLALIGIGAAVAAAVGVYKHYSQDLPPISSLTDYEPAVITTVYSDDNRKIAEFYEERRIVLPYSEIPEMLVRAFISAEDSRFFEHEGVDIKSIIRAALKNFEAGTVVQGGSTITQQVTKSFLLTPEKKFSRKIKEAILAYRIDKKLTKEQILHLYLNQIYLGHGAYGVEAAAENYFGKPVKELTLAECAVLAGLPQAPSRYSPFKHPEFARDRQKYVLNRMVIGGYITREQADEAFSAPLNLRPKHNWYIEKVPYYTEYVRQYVEKKYGREMLYRGGLTIHTAVSIDLQTAARQAVGRGLRDLDKRHSGFRGPLRHLEPEAVEGFSKALRQVRHNTPPEKGDIVSGIVAGVDQKTGAVTVRLGDGEGIMPFREMRWGVRQEKDVAALLSPGDVIEVALKEKAASGKWHLALEQPSQAQSALLCLETGTAHVKAMVGGKDFKSSQFNRAIQSRRQPGSAFKPVIYAAALDKGYTPATELMDNVFIYQDARMKWKPKNYDRKFYGPTLLRKALAKSRNLPTINILDDIGVDYTIDYARRLGIRSDLSRDLSIALGSSGVSLLDMVSAYAVFADGGNRMEPIFITKITDRNGNVLEEAVPHPERAIDETTAYLMTSLLESVVKEGTARKVRALQRPAAGKTGTTNNLHDAWFVGYTPDYIAGAWVGYDQERSLGRRESGGKAALPIWLDFMKKAHEGKAVRAFPVPRGIVFSKIDAATGLLPVPETERTIFECFREGNVPTRYSRRSDTVTESDQFFKTGL</sequence>
<evidence type="ECO:0000256" key="25">
    <source>
        <dbReference type="ARBA" id="ARBA00049902"/>
    </source>
</evidence>
<dbReference type="InterPro" id="IPR003029">
    <property type="entry name" value="S1_domain"/>
</dbReference>
<dbReference type="Pfam" id="PF17092">
    <property type="entry name" value="PCB_OB"/>
    <property type="match status" value="1"/>
</dbReference>
<evidence type="ECO:0000256" key="13">
    <source>
        <dbReference type="ARBA" id="ARBA00022692"/>
    </source>
</evidence>
<dbReference type="GO" id="GO:0071555">
    <property type="term" value="P:cell wall organization"/>
    <property type="evidence" value="ECO:0007669"/>
    <property type="project" value="UniProtKB-KW"/>
</dbReference>
<dbReference type="EMBL" id="BEXT01000001">
    <property type="protein sequence ID" value="GBC63001.1"/>
    <property type="molecule type" value="Genomic_DNA"/>
</dbReference>
<comment type="catalytic activity">
    <reaction evidence="23">
        <text>Preferential cleavage: (Ac)2-L-Lys-D-Ala-|-D-Ala. Also transpeptidation of peptidyl-alanyl moieties that are N-acyl substituents of D-alanine.</text>
        <dbReference type="EC" id="3.4.16.4"/>
    </reaction>
</comment>
<protein>
    <recommendedName>
        <fullName evidence="6">Penicillin-binding protein 1A</fullName>
        <ecNumber evidence="24">2.4.99.28</ecNumber>
        <ecNumber evidence="5">3.4.16.4</ecNumber>
    </recommendedName>
</protein>
<evidence type="ECO:0000313" key="29">
    <source>
        <dbReference type="Proteomes" id="UP000288096"/>
    </source>
</evidence>
<evidence type="ECO:0000256" key="9">
    <source>
        <dbReference type="ARBA" id="ARBA00022645"/>
    </source>
</evidence>
<evidence type="ECO:0000256" key="11">
    <source>
        <dbReference type="ARBA" id="ARBA00022676"/>
    </source>
</evidence>
<dbReference type="EC" id="2.4.99.28" evidence="24"/>
<dbReference type="GO" id="GO:0009002">
    <property type="term" value="F:serine-type D-Ala-D-Ala carboxypeptidase activity"/>
    <property type="evidence" value="ECO:0007669"/>
    <property type="project" value="UniProtKB-EC"/>
</dbReference>
<dbReference type="GO" id="GO:0008955">
    <property type="term" value="F:peptidoglycan glycosyltransferase activity"/>
    <property type="evidence" value="ECO:0007669"/>
    <property type="project" value="UniProtKB-EC"/>
</dbReference>
<reference evidence="29" key="2">
    <citation type="submission" date="2019-01" db="EMBL/GenBank/DDBJ databases">
        <title>Genome sequence of Desulfonema ishimotonii strain Tokyo 01.</title>
        <authorList>
            <person name="Fukui M."/>
        </authorList>
    </citation>
    <scope>NUCLEOTIDE SEQUENCE [LARGE SCALE GENOMIC DNA]</scope>
    <source>
        <strain evidence="29">Tokyo 01</strain>
    </source>
</reference>
<evidence type="ECO:0000256" key="17">
    <source>
        <dbReference type="ARBA" id="ARBA00022984"/>
    </source>
</evidence>
<evidence type="ECO:0000256" key="7">
    <source>
        <dbReference type="ARBA" id="ARBA00022475"/>
    </source>
</evidence>
<evidence type="ECO:0000313" key="28">
    <source>
        <dbReference type="EMBL" id="GBC63001.1"/>
    </source>
</evidence>
<comment type="similarity">
    <text evidence="4">In the N-terminal section; belongs to the glycosyltransferase 51 family.</text>
</comment>
<dbReference type="NCBIfam" id="TIGR02074">
    <property type="entry name" value="PBP_1a_fam"/>
    <property type="match status" value="1"/>
</dbReference>
<dbReference type="UniPathway" id="UPA00219"/>
<comment type="pathway">
    <text evidence="26">Glycan biosynthesis.</text>
</comment>
<dbReference type="GO" id="GO:0005886">
    <property type="term" value="C:plasma membrane"/>
    <property type="evidence" value="ECO:0007669"/>
    <property type="project" value="UniProtKB-SubCell"/>
</dbReference>
<keyword evidence="17" id="KW-0573">Peptidoglycan synthesis</keyword>
<dbReference type="GO" id="GO:0008658">
    <property type="term" value="F:penicillin binding"/>
    <property type="evidence" value="ECO:0007669"/>
    <property type="project" value="InterPro"/>
</dbReference>
<keyword evidence="8" id="KW-0997">Cell inner membrane</keyword>
<keyword evidence="20" id="KW-0046">Antibiotic resistance</keyword>
<evidence type="ECO:0000256" key="22">
    <source>
        <dbReference type="ARBA" id="ARBA00023316"/>
    </source>
</evidence>
<keyword evidence="21" id="KW-0511">Multifunctional enzyme</keyword>
<dbReference type="PANTHER" id="PTHR32282:SF27">
    <property type="entry name" value="PENICILLIN-BINDING PROTEIN 1A"/>
    <property type="match status" value="1"/>
</dbReference>
<keyword evidence="13" id="KW-0812">Transmembrane</keyword>
<dbReference type="SMART" id="SM00316">
    <property type="entry name" value="S1"/>
    <property type="match status" value="1"/>
</dbReference>
<dbReference type="GO" id="GO:0003676">
    <property type="term" value="F:nucleic acid binding"/>
    <property type="evidence" value="ECO:0007669"/>
    <property type="project" value="InterPro"/>
</dbReference>
<dbReference type="PROSITE" id="PS50126">
    <property type="entry name" value="S1"/>
    <property type="match status" value="1"/>
</dbReference>
<evidence type="ECO:0000256" key="3">
    <source>
        <dbReference type="ARBA" id="ARBA00007090"/>
    </source>
</evidence>
<evidence type="ECO:0000256" key="19">
    <source>
        <dbReference type="ARBA" id="ARBA00023136"/>
    </source>
</evidence>
<dbReference type="SUPFAM" id="SSF50249">
    <property type="entry name" value="Nucleic acid-binding proteins"/>
    <property type="match status" value="1"/>
</dbReference>
<evidence type="ECO:0000256" key="2">
    <source>
        <dbReference type="ARBA" id="ARBA00004752"/>
    </source>
</evidence>
<comment type="pathway">
    <text evidence="2">Cell wall biogenesis; peptidoglycan biosynthesis.</text>
</comment>
<keyword evidence="12" id="KW-0808">Transferase</keyword>
<dbReference type="GO" id="GO:0006508">
    <property type="term" value="P:proteolysis"/>
    <property type="evidence" value="ECO:0007669"/>
    <property type="project" value="UniProtKB-KW"/>
</dbReference>
<accession>A0A401G1B2</accession>
<keyword evidence="9" id="KW-0121">Carboxypeptidase</keyword>
<evidence type="ECO:0000256" key="26">
    <source>
        <dbReference type="ARBA" id="ARBA00060592"/>
    </source>
</evidence>
<dbReference type="SUPFAM" id="SSF56601">
    <property type="entry name" value="beta-lactamase/transpeptidase-like"/>
    <property type="match status" value="1"/>
</dbReference>
<evidence type="ECO:0000256" key="21">
    <source>
        <dbReference type="ARBA" id="ARBA00023268"/>
    </source>
</evidence>
<dbReference type="InterPro" id="IPR050396">
    <property type="entry name" value="Glycosyltr_51/Transpeptidase"/>
</dbReference>
<proteinExistence type="inferred from homology"/>
<dbReference type="OrthoDB" id="9766909at2"/>
<keyword evidence="11" id="KW-0328">Glycosyltransferase</keyword>
<reference evidence="29" key="1">
    <citation type="submission" date="2017-11" db="EMBL/GenBank/DDBJ databases">
        <authorList>
            <person name="Watanabe M."/>
            <person name="Kojima H."/>
        </authorList>
    </citation>
    <scope>NUCLEOTIDE SEQUENCE [LARGE SCALE GENOMIC DNA]</scope>
    <source>
        <strain evidence="29">Tokyo 01</strain>
    </source>
</reference>
<evidence type="ECO:0000256" key="18">
    <source>
        <dbReference type="ARBA" id="ARBA00022989"/>
    </source>
</evidence>
<keyword evidence="10" id="KW-0645">Protease</keyword>
<keyword evidence="19" id="KW-0472">Membrane</keyword>
<evidence type="ECO:0000256" key="5">
    <source>
        <dbReference type="ARBA" id="ARBA00012448"/>
    </source>
</evidence>
<dbReference type="InterPro" id="IPR001264">
    <property type="entry name" value="Glyco_trans_51"/>
</dbReference>
<evidence type="ECO:0000259" key="27">
    <source>
        <dbReference type="PROSITE" id="PS50126"/>
    </source>
</evidence>
<dbReference type="Gene3D" id="1.10.3810.10">
    <property type="entry name" value="Biosynthetic peptidoglycan transglycosylase-like"/>
    <property type="match status" value="1"/>
</dbReference>
<evidence type="ECO:0000256" key="8">
    <source>
        <dbReference type="ARBA" id="ARBA00022519"/>
    </source>
</evidence>
<evidence type="ECO:0000256" key="10">
    <source>
        <dbReference type="ARBA" id="ARBA00022670"/>
    </source>
</evidence>
<dbReference type="InterPro" id="IPR036950">
    <property type="entry name" value="PBP_transglycosylase"/>
</dbReference>
<dbReference type="GO" id="GO:0008360">
    <property type="term" value="P:regulation of cell shape"/>
    <property type="evidence" value="ECO:0007669"/>
    <property type="project" value="UniProtKB-KW"/>
</dbReference>
<keyword evidence="29" id="KW-1185">Reference proteome</keyword>
<dbReference type="EC" id="3.4.16.4" evidence="5"/>
<keyword evidence="15" id="KW-0133">Cell shape</keyword>
<evidence type="ECO:0000256" key="15">
    <source>
        <dbReference type="ARBA" id="ARBA00022960"/>
    </source>
</evidence>
<dbReference type="GO" id="GO:0009252">
    <property type="term" value="P:peptidoglycan biosynthetic process"/>
    <property type="evidence" value="ECO:0007669"/>
    <property type="project" value="UniProtKB-UniPathway"/>
</dbReference>
<evidence type="ECO:0000256" key="24">
    <source>
        <dbReference type="ARBA" id="ARBA00044770"/>
    </source>
</evidence>
<keyword evidence="14" id="KW-0378">Hydrolase</keyword>
<keyword evidence="22" id="KW-0961">Cell wall biogenesis/degradation</keyword>
<feature type="domain" description="S1 motif" evidence="27">
    <location>
        <begin position="350"/>
        <end position="423"/>
    </location>
</feature>
<evidence type="ECO:0000256" key="1">
    <source>
        <dbReference type="ARBA" id="ARBA00004249"/>
    </source>
</evidence>
<dbReference type="InterPro" id="IPR001460">
    <property type="entry name" value="PCN-bd_Tpept"/>
</dbReference>
<dbReference type="InterPro" id="IPR023346">
    <property type="entry name" value="Lysozyme-like_dom_sf"/>
</dbReference>
<evidence type="ECO:0000256" key="4">
    <source>
        <dbReference type="ARBA" id="ARBA00007739"/>
    </source>
</evidence>
<dbReference type="GO" id="GO:0030288">
    <property type="term" value="C:outer membrane-bounded periplasmic space"/>
    <property type="evidence" value="ECO:0007669"/>
    <property type="project" value="TreeGrafter"/>
</dbReference>
<dbReference type="InterPro" id="IPR012340">
    <property type="entry name" value="NA-bd_OB-fold"/>
</dbReference>
<evidence type="ECO:0000256" key="12">
    <source>
        <dbReference type="ARBA" id="ARBA00022679"/>
    </source>
</evidence>
<dbReference type="InterPro" id="IPR012338">
    <property type="entry name" value="Beta-lactam/transpept-like"/>
</dbReference>
<comment type="caution">
    <text evidence="28">The sequence shown here is derived from an EMBL/GenBank/DDBJ whole genome shotgun (WGS) entry which is preliminary data.</text>
</comment>
<dbReference type="InterPro" id="IPR031376">
    <property type="entry name" value="PCB_OB"/>
</dbReference>
<dbReference type="GO" id="GO:0046677">
    <property type="term" value="P:response to antibiotic"/>
    <property type="evidence" value="ECO:0007669"/>
    <property type="project" value="UniProtKB-KW"/>
</dbReference>
<dbReference type="Proteomes" id="UP000288096">
    <property type="component" value="Unassembled WGS sequence"/>
</dbReference>